<name>A0A554LLN4_9BACT</name>
<feature type="short sequence motif" description="Histidine triad motif" evidence="2 3">
    <location>
        <begin position="97"/>
        <end position="101"/>
    </location>
</feature>
<protein>
    <submittedName>
        <fullName evidence="5">Hit-like protein involved in cell-cycle regulation</fullName>
    </submittedName>
</protein>
<dbReference type="InterPro" id="IPR039384">
    <property type="entry name" value="HINT"/>
</dbReference>
<reference evidence="5 6" key="1">
    <citation type="submission" date="2017-07" db="EMBL/GenBank/DDBJ databases">
        <title>Mechanisms for carbon and nitrogen cycling indicate functional differentiation within the Candidate Phyla Radiation.</title>
        <authorList>
            <person name="Danczak R.E."/>
            <person name="Johnston M.D."/>
            <person name="Kenah C."/>
            <person name="Slattery M."/>
            <person name="Wrighton K.C."/>
            <person name="Wilkins M.J."/>
        </authorList>
    </citation>
    <scope>NUCLEOTIDE SEQUENCE [LARGE SCALE GENOMIC DNA]</scope>
    <source>
        <strain evidence="5">Athens1014_28</strain>
    </source>
</reference>
<evidence type="ECO:0000256" key="3">
    <source>
        <dbReference type="PROSITE-ProRule" id="PRU00464"/>
    </source>
</evidence>
<evidence type="ECO:0000313" key="6">
    <source>
        <dbReference type="Proteomes" id="UP000316495"/>
    </source>
</evidence>
<dbReference type="InterPro" id="IPR036265">
    <property type="entry name" value="HIT-like_sf"/>
</dbReference>
<dbReference type="CDD" id="cd01277">
    <property type="entry name" value="HINT_subgroup"/>
    <property type="match status" value="1"/>
</dbReference>
<dbReference type="AlphaFoldDB" id="A0A554LLN4"/>
<accession>A0A554LLN4</accession>
<dbReference type="Gene3D" id="3.30.428.10">
    <property type="entry name" value="HIT-like"/>
    <property type="match status" value="1"/>
</dbReference>
<gene>
    <name evidence="5" type="ORF">Athens101428_529</name>
</gene>
<organism evidence="5 6">
    <name type="scientific">Candidatus Berkelbacteria bacterium Athens1014_28</name>
    <dbReference type="NCBI Taxonomy" id="2017145"/>
    <lineage>
        <taxon>Bacteria</taxon>
        <taxon>Candidatus Berkelbacteria</taxon>
    </lineage>
</organism>
<dbReference type="InterPro" id="IPR001310">
    <property type="entry name" value="Histidine_triad_HIT"/>
</dbReference>
<dbReference type="PRINTS" id="PR00332">
    <property type="entry name" value="HISTRIAD"/>
</dbReference>
<sequence>MTNCIFCQIVAGEIPSYKIYEDNEILAFLDILPVNPGHVLVISKKHFDDFLTTPDAIHCQIIKVAKKIGKKIVESGLGEGFNIGVNTGSVAGQVVNHFHLHLMPRKKGDGYKLWRGKKYLEGEAKKIVKIIEIK</sequence>
<dbReference type="SUPFAM" id="SSF54197">
    <property type="entry name" value="HIT-like"/>
    <property type="match status" value="1"/>
</dbReference>
<evidence type="ECO:0000256" key="2">
    <source>
        <dbReference type="PIRSR" id="PIRSR601310-3"/>
    </source>
</evidence>
<comment type="caution">
    <text evidence="5">The sequence shown here is derived from an EMBL/GenBank/DDBJ whole genome shotgun (WGS) entry which is preliminary data.</text>
</comment>
<dbReference type="PANTHER" id="PTHR46648:SF1">
    <property type="entry name" value="ADENOSINE 5'-MONOPHOSPHORAMIDASE HNT1"/>
    <property type="match status" value="1"/>
</dbReference>
<feature type="domain" description="HIT" evidence="4">
    <location>
        <begin position="5"/>
        <end position="112"/>
    </location>
</feature>
<evidence type="ECO:0000313" key="5">
    <source>
        <dbReference type="EMBL" id="TSC93787.1"/>
    </source>
</evidence>
<dbReference type="Pfam" id="PF01230">
    <property type="entry name" value="HIT"/>
    <property type="match status" value="1"/>
</dbReference>
<dbReference type="PROSITE" id="PS51084">
    <property type="entry name" value="HIT_2"/>
    <property type="match status" value="1"/>
</dbReference>
<dbReference type="InterPro" id="IPR019808">
    <property type="entry name" value="Histidine_triad_CS"/>
</dbReference>
<dbReference type="PANTHER" id="PTHR46648">
    <property type="entry name" value="HIT FAMILY PROTEIN 1"/>
    <property type="match status" value="1"/>
</dbReference>
<dbReference type="GO" id="GO:0009117">
    <property type="term" value="P:nucleotide metabolic process"/>
    <property type="evidence" value="ECO:0007669"/>
    <property type="project" value="TreeGrafter"/>
</dbReference>
<evidence type="ECO:0000259" key="4">
    <source>
        <dbReference type="PROSITE" id="PS51084"/>
    </source>
</evidence>
<dbReference type="InterPro" id="IPR011146">
    <property type="entry name" value="HIT-like"/>
</dbReference>
<dbReference type="PROSITE" id="PS00892">
    <property type="entry name" value="HIT_1"/>
    <property type="match status" value="1"/>
</dbReference>
<proteinExistence type="predicted"/>
<feature type="active site" description="Tele-AMP-histidine intermediate" evidence="1">
    <location>
        <position position="99"/>
    </location>
</feature>
<dbReference type="GO" id="GO:0003824">
    <property type="term" value="F:catalytic activity"/>
    <property type="evidence" value="ECO:0007669"/>
    <property type="project" value="InterPro"/>
</dbReference>
<evidence type="ECO:0000256" key="1">
    <source>
        <dbReference type="PIRSR" id="PIRSR601310-1"/>
    </source>
</evidence>
<dbReference type="EMBL" id="VMGN01000028">
    <property type="protein sequence ID" value="TSC93787.1"/>
    <property type="molecule type" value="Genomic_DNA"/>
</dbReference>
<dbReference type="Proteomes" id="UP000316495">
    <property type="component" value="Unassembled WGS sequence"/>
</dbReference>